<dbReference type="EC" id="3.1.3.16" evidence="1"/>
<gene>
    <name evidence="2" type="ORF">EJB05_00212</name>
</gene>
<sequence>MEDATSVHPAFFTWDALRRRLNSHGGTHMHLILAEELAAEATHLFAAPSSSSAHSGPWVEWEEAVSCRAALRCVFVRIDVLADLACACGEVTLPRCACLCSSVTALCVCSTAVVAVLVGDRIVVAYCGDFSAVLCRGPARAALGRPQGT</sequence>
<dbReference type="EMBL" id="RWGY01000002">
    <property type="protein sequence ID" value="TVU48927.1"/>
    <property type="molecule type" value="Genomic_DNA"/>
</dbReference>
<dbReference type="OrthoDB" id="10264738at2759"/>
<accession>A0A5J9WM28</accession>
<dbReference type="GO" id="GO:0004722">
    <property type="term" value="F:protein serine/threonine phosphatase activity"/>
    <property type="evidence" value="ECO:0007669"/>
    <property type="project" value="UniProtKB-EC"/>
</dbReference>
<dbReference type="Gene3D" id="3.60.40.10">
    <property type="entry name" value="PPM-type phosphatase domain"/>
    <property type="match status" value="1"/>
</dbReference>
<evidence type="ECO:0000313" key="3">
    <source>
        <dbReference type="Proteomes" id="UP000324897"/>
    </source>
</evidence>
<dbReference type="Gramene" id="TVU48927">
    <property type="protein sequence ID" value="TVU48927"/>
    <property type="gene ID" value="EJB05_00212"/>
</dbReference>
<keyword evidence="3" id="KW-1185">Reference proteome</keyword>
<protein>
    <recommendedName>
        <fullName evidence="1">protein-serine/threonine phosphatase</fullName>
        <ecNumber evidence="1">3.1.3.16</ecNumber>
    </recommendedName>
</protein>
<dbReference type="SUPFAM" id="SSF81606">
    <property type="entry name" value="PP2C-like"/>
    <property type="match status" value="1"/>
</dbReference>
<evidence type="ECO:0000256" key="1">
    <source>
        <dbReference type="ARBA" id="ARBA00013081"/>
    </source>
</evidence>
<name>A0A5J9WM28_9POAL</name>
<comment type="caution">
    <text evidence="2">The sequence shown here is derived from an EMBL/GenBank/DDBJ whole genome shotgun (WGS) entry which is preliminary data.</text>
</comment>
<reference evidence="2 3" key="1">
    <citation type="journal article" date="2019" name="Sci. Rep.">
        <title>A high-quality genome of Eragrostis curvula grass provides insights into Poaceae evolution and supports new strategies to enhance forage quality.</title>
        <authorList>
            <person name="Carballo J."/>
            <person name="Santos B.A.C.M."/>
            <person name="Zappacosta D."/>
            <person name="Garbus I."/>
            <person name="Selva J.P."/>
            <person name="Gallo C.A."/>
            <person name="Diaz A."/>
            <person name="Albertini E."/>
            <person name="Caccamo M."/>
            <person name="Echenique V."/>
        </authorList>
    </citation>
    <scope>NUCLEOTIDE SEQUENCE [LARGE SCALE GENOMIC DNA]</scope>
    <source>
        <strain evidence="3">cv. Victoria</strain>
        <tissue evidence="2">Leaf</tissue>
    </source>
</reference>
<evidence type="ECO:0000313" key="2">
    <source>
        <dbReference type="EMBL" id="TVU48927.1"/>
    </source>
</evidence>
<dbReference type="Proteomes" id="UP000324897">
    <property type="component" value="Chromosome 6"/>
</dbReference>
<feature type="non-terminal residue" evidence="2">
    <location>
        <position position="1"/>
    </location>
</feature>
<organism evidence="2 3">
    <name type="scientific">Eragrostis curvula</name>
    <name type="common">weeping love grass</name>
    <dbReference type="NCBI Taxonomy" id="38414"/>
    <lineage>
        <taxon>Eukaryota</taxon>
        <taxon>Viridiplantae</taxon>
        <taxon>Streptophyta</taxon>
        <taxon>Embryophyta</taxon>
        <taxon>Tracheophyta</taxon>
        <taxon>Spermatophyta</taxon>
        <taxon>Magnoliopsida</taxon>
        <taxon>Liliopsida</taxon>
        <taxon>Poales</taxon>
        <taxon>Poaceae</taxon>
        <taxon>PACMAD clade</taxon>
        <taxon>Chloridoideae</taxon>
        <taxon>Eragrostideae</taxon>
        <taxon>Eragrostidinae</taxon>
        <taxon>Eragrostis</taxon>
    </lineage>
</organism>
<dbReference type="InterPro" id="IPR036457">
    <property type="entry name" value="PPM-type-like_dom_sf"/>
</dbReference>
<proteinExistence type="predicted"/>
<dbReference type="AlphaFoldDB" id="A0A5J9WM28"/>